<feature type="transmembrane region" description="Helical" evidence="1">
    <location>
        <begin position="140"/>
        <end position="163"/>
    </location>
</feature>
<feature type="transmembrane region" description="Helical" evidence="1">
    <location>
        <begin position="21"/>
        <end position="54"/>
    </location>
</feature>
<dbReference type="Gene3D" id="3.30.565.10">
    <property type="entry name" value="Histidine kinase-like ATPase, C-terminal domain"/>
    <property type="match status" value="1"/>
</dbReference>
<dbReference type="STRING" id="575594.HMPREF0501_01304"/>
<feature type="transmembrane region" description="Helical" evidence="1">
    <location>
        <begin position="175"/>
        <end position="194"/>
    </location>
</feature>
<dbReference type="Proteomes" id="UP000003987">
    <property type="component" value="Unassembled WGS sequence"/>
</dbReference>
<dbReference type="EMBL" id="GG698805">
    <property type="protein sequence ID" value="EEU29839.1"/>
    <property type="molecule type" value="Genomic_DNA"/>
</dbReference>
<dbReference type="HOGENOM" id="CLU_046138_4_0_9"/>
<evidence type="ECO:0000259" key="2">
    <source>
        <dbReference type="Pfam" id="PF14501"/>
    </source>
</evidence>
<dbReference type="InterPro" id="IPR036890">
    <property type="entry name" value="HATPase_C_sf"/>
</dbReference>
<name>C7XX19_9LACO</name>
<reference evidence="3 4" key="1">
    <citation type="submission" date="2009-06" db="EMBL/GenBank/DDBJ databases">
        <title>The Genome Sequence of Lactobacillus coleohominis strain 101-4-CHN.</title>
        <authorList>
            <consortium name="The Broad Institute Genome Sequencing Platform"/>
            <person name="Ward D."/>
            <person name="Young S.K."/>
            <person name="Zeng Q."/>
            <person name="Koehrsen M."/>
            <person name="Alvarado L."/>
            <person name="Berlin A."/>
            <person name="Borenstein D."/>
            <person name="Chen Z."/>
            <person name="Engels R."/>
            <person name="Freedman E."/>
            <person name="Gellesch M."/>
            <person name="Goldberg J."/>
            <person name="Griggs A."/>
            <person name="Gujja S."/>
            <person name="Heiman D."/>
            <person name="Hepburn T."/>
            <person name="Howarth C."/>
            <person name="Jen D."/>
            <person name="Larson L."/>
            <person name="Lewis B."/>
            <person name="Mehta T."/>
            <person name="Park D."/>
            <person name="Pearson M."/>
            <person name="Roberts A."/>
            <person name="Saif S."/>
            <person name="Shea T."/>
            <person name="Shenoy N."/>
            <person name="Sisk P."/>
            <person name="Stolte C."/>
            <person name="Sykes S."/>
            <person name="Walk T."/>
            <person name="White J."/>
            <person name="Yandava C."/>
            <person name="Liu Y."/>
            <person name="Xu Q."/>
            <person name="Lander E."/>
            <person name="Nusbaum C."/>
            <person name="Galagan J."/>
            <person name="Birren B."/>
        </authorList>
    </citation>
    <scope>NUCLEOTIDE SEQUENCE [LARGE SCALE GENOMIC DNA]</scope>
    <source>
        <strain evidence="3 4">101-4-CHN</strain>
    </source>
</reference>
<evidence type="ECO:0000313" key="4">
    <source>
        <dbReference type="Proteomes" id="UP000003987"/>
    </source>
</evidence>
<feature type="domain" description="Sensor histidine kinase NatK-like C-terminal" evidence="2">
    <location>
        <begin position="320"/>
        <end position="425"/>
    </location>
</feature>
<dbReference type="SUPFAM" id="SSF55874">
    <property type="entry name" value="ATPase domain of HSP90 chaperone/DNA topoisomerase II/histidine kinase"/>
    <property type="match status" value="1"/>
</dbReference>
<feature type="transmembrane region" description="Helical" evidence="1">
    <location>
        <begin position="66"/>
        <end position="86"/>
    </location>
</feature>
<evidence type="ECO:0000256" key="1">
    <source>
        <dbReference type="SAM" id="Phobius"/>
    </source>
</evidence>
<keyword evidence="1" id="KW-0812">Transmembrane</keyword>
<dbReference type="Pfam" id="PF14501">
    <property type="entry name" value="HATPase_c_5"/>
    <property type="match status" value="1"/>
</dbReference>
<dbReference type="PANTHER" id="PTHR40448">
    <property type="entry name" value="TWO-COMPONENT SENSOR HISTIDINE KINASE"/>
    <property type="match status" value="1"/>
</dbReference>
<keyword evidence="1" id="KW-1133">Transmembrane helix</keyword>
<gene>
    <name evidence="3" type="ORF">HMPREF0501_01304</name>
</gene>
<proteinExistence type="predicted"/>
<evidence type="ECO:0000313" key="3">
    <source>
        <dbReference type="EMBL" id="EEU29839.1"/>
    </source>
</evidence>
<keyword evidence="1" id="KW-0472">Membrane</keyword>
<dbReference type="GO" id="GO:0042802">
    <property type="term" value="F:identical protein binding"/>
    <property type="evidence" value="ECO:0007669"/>
    <property type="project" value="TreeGrafter"/>
</dbReference>
<keyword evidence="4" id="KW-1185">Reference proteome</keyword>
<sequence length="427" mass="49523">MFALIITLWGYTKITQRKLNWPYYAIFGFLGLFTIAVVNTYLVLFIGILILYALAFRRSVSFNKVATGFLISVGLIRFIQRIYVSLFSLCVDTPFHVHQRLGTDNYVIFLDIVYSLCLIIFVPLLIKLTQNFIRQYLRTVVPAAPLFTWLINLGMLAQYPFMYAVNYRLISITPVWQLVINLTWLLALYLLMYLRYRYLVLKTMVDDQQIELNNLRLYTSHIESMYDDLRRFRHDYKNVLYSLTGALENDDIQQSKGILNRVLKPSEQEVSNKASVLGRLVNIQNLDVKSLVYSKVMKAIEAGVDFQAEIAQPFKFGSLMDQLDVDRVLSILLDNAINAAQLSKDKQVNLSLFEKSGLQYIVVGNSTKDQELDLQKLDRDVRQINLTDNHGIGLKNLRMILSRYPSVTKEETSQDYWFKQVIRIPKV</sequence>
<organism evidence="3 4">
    <name type="scientific">Limosilactobacillus coleohominis 101-4-CHN</name>
    <dbReference type="NCBI Taxonomy" id="575594"/>
    <lineage>
        <taxon>Bacteria</taxon>
        <taxon>Bacillati</taxon>
        <taxon>Bacillota</taxon>
        <taxon>Bacilli</taxon>
        <taxon>Lactobacillales</taxon>
        <taxon>Lactobacillaceae</taxon>
        <taxon>Limosilactobacillus</taxon>
    </lineage>
</organism>
<feature type="transmembrane region" description="Helical" evidence="1">
    <location>
        <begin position="106"/>
        <end position="128"/>
    </location>
</feature>
<dbReference type="eggNOG" id="COG3290">
    <property type="taxonomic scope" value="Bacteria"/>
</dbReference>
<dbReference type="InterPro" id="IPR032834">
    <property type="entry name" value="NatK-like_C"/>
</dbReference>
<accession>C7XX19</accession>
<dbReference type="AlphaFoldDB" id="C7XX19"/>
<protein>
    <recommendedName>
        <fullName evidence="2">Sensor histidine kinase NatK-like C-terminal domain-containing protein</fullName>
    </recommendedName>
</protein>
<dbReference type="PANTHER" id="PTHR40448:SF1">
    <property type="entry name" value="TWO-COMPONENT SENSOR HISTIDINE KINASE"/>
    <property type="match status" value="1"/>
</dbReference>